<keyword evidence="8" id="KW-1015">Disulfide bond</keyword>
<reference evidence="10 11" key="1">
    <citation type="journal article" date="2009" name="Science">
        <title>Genome sequence, comparative analysis, and population genetics of the domestic horse.</title>
        <authorList>
            <consortium name="Broad Institute Genome Sequencing Platform"/>
            <consortium name="Broad Institute Whole Genome Assembly Team"/>
            <person name="Wade C.M."/>
            <person name="Giulotto E."/>
            <person name="Sigurdsson S."/>
            <person name="Zoli M."/>
            <person name="Gnerre S."/>
            <person name="Imsland F."/>
            <person name="Lear T.L."/>
            <person name="Adelson D.L."/>
            <person name="Bailey E."/>
            <person name="Bellone R.R."/>
            <person name="Bloecker H."/>
            <person name="Distl O."/>
            <person name="Edgar R.C."/>
            <person name="Garber M."/>
            <person name="Leeb T."/>
            <person name="Mauceli E."/>
            <person name="MacLeod J.N."/>
            <person name="Penedo M.C.T."/>
            <person name="Raison J.M."/>
            <person name="Sharpe T."/>
            <person name="Vogel J."/>
            <person name="Andersson L."/>
            <person name="Antczak D.F."/>
            <person name="Biagi T."/>
            <person name="Binns M.M."/>
            <person name="Chowdhary B.P."/>
            <person name="Coleman S.J."/>
            <person name="Della Valle G."/>
            <person name="Fryc S."/>
            <person name="Guerin G."/>
            <person name="Hasegawa T."/>
            <person name="Hill E.W."/>
            <person name="Jurka J."/>
            <person name="Kiialainen A."/>
            <person name="Lindgren G."/>
            <person name="Liu J."/>
            <person name="Magnani E."/>
            <person name="Mickelson J.R."/>
            <person name="Murray J."/>
            <person name="Nergadze S.G."/>
            <person name="Onofrio R."/>
            <person name="Pedroni S."/>
            <person name="Piras M.F."/>
            <person name="Raudsepp T."/>
            <person name="Rocchi M."/>
            <person name="Roeed K.H."/>
            <person name="Ryder O.A."/>
            <person name="Searle S."/>
            <person name="Skow L."/>
            <person name="Swinburne J.E."/>
            <person name="Syvaenen A.C."/>
            <person name="Tozaki T."/>
            <person name="Valberg S.J."/>
            <person name="Vaudin M."/>
            <person name="White J.R."/>
            <person name="Zody M.C."/>
            <person name="Lander E.S."/>
            <person name="Lindblad-Toh K."/>
        </authorList>
    </citation>
    <scope>NUCLEOTIDE SEQUENCE [LARGE SCALE GENOMIC DNA]</scope>
    <source>
        <strain evidence="10 11">Thoroughbred</strain>
    </source>
</reference>
<dbReference type="GO" id="GO:0015810">
    <property type="term" value="P:aspartate transmembrane transport"/>
    <property type="evidence" value="ECO:0007669"/>
    <property type="project" value="Ensembl"/>
</dbReference>
<dbReference type="GO" id="GO:0015179">
    <property type="term" value="F:L-amino acid transmembrane transporter activity"/>
    <property type="evidence" value="ECO:0000318"/>
    <property type="project" value="GO_Central"/>
</dbReference>
<name>F7DRZ8_HORSE</name>
<feature type="transmembrane region" description="Helical" evidence="9">
    <location>
        <begin position="167"/>
        <end position="186"/>
    </location>
</feature>
<proteinExistence type="inferred from homology"/>
<evidence type="ECO:0000256" key="7">
    <source>
        <dbReference type="ARBA" id="ARBA00023136"/>
    </source>
</evidence>
<dbReference type="GO" id="GO:0046982">
    <property type="term" value="F:protein heterodimerization activity"/>
    <property type="evidence" value="ECO:0007669"/>
    <property type="project" value="Ensembl"/>
</dbReference>
<feature type="transmembrane region" description="Helical" evidence="9">
    <location>
        <begin position="326"/>
        <end position="351"/>
    </location>
</feature>
<feature type="transmembrane region" description="Helical" evidence="9">
    <location>
        <begin position="422"/>
        <end position="443"/>
    </location>
</feature>
<evidence type="ECO:0000256" key="4">
    <source>
        <dbReference type="ARBA" id="ARBA00022475"/>
    </source>
</evidence>
<dbReference type="GO" id="GO:0015813">
    <property type="term" value="P:L-glutamate transmembrane transport"/>
    <property type="evidence" value="ECO:0007669"/>
    <property type="project" value="Ensembl"/>
</dbReference>
<dbReference type="InterPro" id="IPR002293">
    <property type="entry name" value="AA/rel_permease1"/>
</dbReference>
<feature type="transmembrane region" description="Helical" evidence="9">
    <location>
        <begin position="392"/>
        <end position="416"/>
    </location>
</feature>
<evidence type="ECO:0000313" key="10">
    <source>
        <dbReference type="Ensembl" id="ENSECAP00000012837.3"/>
    </source>
</evidence>
<comment type="similarity">
    <text evidence="2">Belongs to the amino acid-polyamine-organocation (APC) superfamily.</text>
</comment>
<evidence type="ECO:0000256" key="6">
    <source>
        <dbReference type="ARBA" id="ARBA00022989"/>
    </source>
</evidence>
<keyword evidence="4" id="KW-1003">Cell membrane</keyword>
<dbReference type="InterPro" id="IPR050598">
    <property type="entry name" value="AminoAcid_Transporter"/>
</dbReference>
<evidence type="ECO:0000313" key="11">
    <source>
        <dbReference type="Proteomes" id="UP000002281"/>
    </source>
</evidence>
<dbReference type="HOGENOM" id="CLU_007946_3_0_1"/>
<reference evidence="10" key="3">
    <citation type="submission" date="2025-09" db="UniProtKB">
        <authorList>
            <consortium name="Ensembl"/>
        </authorList>
    </citation>
    <scope>IDENTIFICATION</scope>
    <source>
        <strain evidence="10">Thoroughbred</strain>
    </source>
</reference>
<dbReference type="GeneTree" id="ENSGT00940000162798"/>
<sequence length="481" mass="52612">LQLQWIKGRRSSSKVFGSFWVTRFVTGNVIGAGILVAPKGVLKYSSMNVGLSLCIWAARVLSAVMTSLCSAEIGTTFPCSGANVDFLKRCFGNPVFSETLDELVSAARTSRQPSPASRRVISIQPLYSSCSAPNLPKKCLALAILWVVGILNSRGGKEITWLQTASTALKVAVLGLISLSGGVLLVRGRKENVGGFQNAFAAEFPEATQYIEAVFQGYFAYSGGGCIIFIAGDETQTDNSKCILTALPLVTVLYLLVNSSYLTLLTPREILSSDAVVVMWSDRVIPSLTRVIPFAISASSFSNLLANIFESSRTTYIAGQEGQLPLLFNMLNIPFSPFMSVLLLVTVASVGVVSTNLIDLIKYLYFASSIWSLLSMIGILKPRYQKPNLPRPYKVFLPSPLATMATNLCTVLIPLVKSPRIHYVYTCLFILSGLLFYIPLVYFKLKLVWFEKMACYLQLLSNICIPNVSVEQMSEVETAKK</sequence>
<gene>
    <name evidence="10 12" type="primary">SLC7A13</name>
</gene>
<organism evidence="10 11">
    <name type="scientific">Equus caballus</name>
    <name type="common">Horse</name>
    <dbReference type="NCBI Taxonomy" id="9796"/>
    <lineage>
        <taxon>Eukaryota</taxon>
        <taxon>Metazoa</taxon>
        <taxon>Chordata</taxon>
        <taxon>Craniata</taxon>
        <taxon>Vertebrata</taxon>
        <taxon>Euteleostomi</taxon>
        <taxon>Mammalia</taxon>
        <taxon>Eutheria</taxon>
        <taxon>Laurasiatheria</taxon>
        <taxon>Perissodactyla</taxon>
        <taxon>Equidae</taxon>
        <taxon>Equus</taxon>
    </lineage>
</organism>
<evidence type="ECO:0000256" key="9">
    <source>
        <dbReference type="SAM" id="Phobius"/>
    </source>
</evidence>
<dbReference type="GO" id="GO:0015811">
    <property type="term" value="P:L-cystine transport"/>
    <property type="evidence" value="ECO:0007669"/>
    <property type="project" value="Ensembl"/>
</dbReference>
<dbReference type="PANTHER" id="PTHR11785">
    <property type="entry name" value="AMINO ACID TRANSPORTER"/>
    <property type="match status" value="1"/>
</dbReference>
<evidence type="ECO:0000256" key="1">
    <source>
        <dbReference type="ARBA" id="ARBA00004424"/>
    </source>
</evidence>
<dbReference type="GO" id="GO:0016324">
    <property type="term" value="C:apical plasma membrane"/>
    <property type="evidence" value="ECO:0007669"/>
    <property type="project" value="UniProtKB-SubCell"/>
</dbReference>
<protein>
    <submittedName>
        <fullName evidence="10">Solute carrier family 7 member 13</fullName>
    </submittedName>
</protein>
<evidence type="ECO:0000256" key="8">
    <source>
        <dbReference type="ARBA" id="ARBA00023157"/>
    </source>
</evidence>
<feature type="transmembrane region" description="Helical" evidence="9">
    <location>
        <begin position="213"/>
        <end position="231"/>
    </location>
</feature>
<feature type="transmembrane region" description="Helical" evidence="9">
    <location>
        <begin position="20"/>
        <end position="37"/>
    </location>
</feature>
<keyword evidence="5 9" id="KW-0812">Transmembrane</keyword>
<keyword evidence="7 9" id="KW-0472">Membrane</keyword>
<reference evidence="10" key="2">
    <citation type="submission" date="2025-08" db="UniProtKB">
        <authorList>
            <consortium name="Ensembl"/>
        </authorList>
    </citation>
    <scope>IDENTIFICATION</scope>
    <source>
        <strain evidence="10">Thoroughbred</strain>
    </source>
</reference>
<dbReference type="PANTHER" id="PTHR11785:SF238">
    <property type="entry name" value="SOLUTE CARRIER FAMILY 7 MEMBER 13"/>
    <property type="match status" value="1"/>
</dbReference>
<dbReference type="Proteomes" id="UP000002281">
    <property type="component" value="Chromosome 9"/>
</dbReference>
<dbReference type="VGNC" id="VGNC:23268">
    <property type="gene designation" value="SLC7A13"/>
</dbReference>
<feature type="transmembrane region" description="Helical" evidence="9">
    <location>
        <begin position="363"/>
        <end position="380"/>
    </location>
</feature>
<evidence type="ECO:0000256" key="3">
    <source>
        <dbReference type="ARBA" id="ARBA00022448"/>
    </source>
</evidence>
<dbReference type="Pfam" id="PF13520">
    <property type="entry name" value="AA_permease_2"/>
    <property type="match status" value="1"/>
</dbReference>
<keyword evidence="6 9" id="KW-1133">Transmembrane helix</keyword>
<accession>F7DRZ8</accession>
<dbReference type="InParanoid" id="F7DRZ8"/>
<evidence type="ECO:0000313" key="12">
    <source>
        <dbReference type="VGNC" id="VGNC:23268"/>
    </source>
</evidence>
<dbReference type="STRING" id="9796.ENSECAP00000012837"/>
<dbReference type="Ensembl" id="ENSECAT00000015921.3">
    <property type="protein sequence ID" value="ENSECAP00000012837.3"/>
    <property type="gene ID" value="ENSECAG00000015156.3"/>
</dbReference>
<keyword evidence="11" id="KW-1185">Reference proteome</keyword>
<evidence type="ECO:0000256" key="2">
    <source>
        <dbReference type="ARBA" id="ARBA00009523"/>
    </source>
</evidence>
<comment type="subcellular location">
    <subcellularLocation>
        <location evidence="1">Apical cell membrane</location>
        <topology evidence="1">Multi-pass membrane protein</topology>
    </subcellularLocation>
</comment>
<dbReference type="PaxDb" id="9796-ENSECAP00000012837"/>
<dbReference type="FunFam" id="1.20.1740.10:FF:000036">
    <property type="entry name" value="Solute carrier family 7 member 13"/>
    <property type="match status" value="1"/>
</dbReference>
<dbReference type="GO" id="GO:0003333">
    <property type="term" value="P:amino acid transmembrane transport"/>
    <property type="evidence" value="ECO:0000318"/>
    <property type="project" value="GO_Central"/>
</dbReference>
<keyword evidence="3" id="KW-0813">Transport</keyword>
<evidence type="ECO:0000256" key="5">
    <source>
        <dbReference type="ARBA" id="ARBA00022692"/>
    </source>
</evidence>
<dbReference type="Gene3D" id="1.20.1740.10">
    <property type="entry name" value="Amino acid/polyamine transporter I"/>
    <property type="match status" value="1"/>
</dbReference>
<dbReference type="Bgee" id="ENSECAG00000015156">
    <property type="expression patterns" value="Expressed in trophoblast"/>
</dbReference>
<feature type="transmembrane region" description="Helical" evidence="9">
    <location>
        <begin position="243"/>
        <end position="264"/>
    </location>
</feature>
<dbReference type="AlphaFoldDB" id="F7DRZ8"/>
<dbReference type="PIRSF" id="PIRSF006060">
    <property type="entry name" value="AA_transporter"/>
    <property type="match status" value="1"/>
</dbReference>